<protein>
    <submittedName>
        <fullName evidence="2">Nuclear transport factor 2 family protein</fullName>
    </submittedName>
</protein>
<dbReference type="InterPro" id="IPR027843">
    <property type="entry name" value="DUF4440"/>
</dbReference>
<organism evidence="2 3">
    <name type="scientific">Sphingomonas alba</name>
    <dbReference type="NCBI Taxonomy" id="2908208"/>
    <lineage>
        <taxon>Bacteria</taxon>
        <taxon>Pseudomonadati</taxon>
        <taxon>Pseudomonadota</taxon>
        <taxon>Alphaproteobacteria</taxon>
        <taxon>Sphingomonadales</taxon>
        <taxon>Sphingomonadaceae</taxon>
        <taxon>Sphingomonas</taxon>
    </lineage>
</organism>
<dbReference type="EMBL" id="JAMGBD010000001">
    <property type="protein sequence ID" value="MCL6683005.1"/>
    <property type="molecule type" value="Genomic_DNA"/>
</dbReference>
<evidence type="ECO:0000259" key="1">
    <source>
        <dbReference type="Pfam" id="PF14534"/>
    </source>
</evidence>
<dbReference type="Gene3D" id="3.10.450.50">
    <property type="match status" value="1"/>
</dbReference>
<dbReference type="Pfam" id="PF14534">
    <property type="entry name" value="DUF4440"/>
    <property type="match status" value="1"/>
</dbReference>
<dbReference type="SUPFAM" id="SSF54427">
    <property type="entry name" value="NTF2-like"/>
    <property type="match status" value="1"/>
</dbReference>
<reference evidence="2" key="1">
    <citation type="submission" date="2022-05" db="EMBL/GenBank/DDBJ databases">
        <authorList>
            <person name="Jo J.-H."/>
            <person name="Im W.-T."/>
        </authorList>
    </citation>
    <scope>NUCLEOTIDE SEQUENCE</scope>
    <source>
        <strain evidence="2">SE158</strain>
    </source>
</reference>
<name>A0ABT0RK78_9SPHN</name>
<gene>
    <name evidence="2" type="ORF">LZ536_03680</name>
</gene>
<dbReference type="Proteomes" id="UP001165363">
    <property type="component" value="Unassembled WGS sequence"/>
</dbReference>
<proteinExistence type="predicted"/>
<evidence type="ECO:0000313" key="3">
    <source>
        <dbReference type="Proteomes" id="UP001165363"/>
    </source>
</evidence>
<accession>A0ABT0RK78</accession>
<sequence length="182" mass="18842">MRTATYLLVGVALGLTACKPAEDKAAAQKVDKAAVEQAIRDKETGWMAAYNKRDAAALQAEYDDDAAVAGFGMAMASDIAARKTMLEGVAADPALKVEFASDRITVADSGELASSRGHYTITFTDTATKKPKTESGTYLTVYRKAADGSWKAIEDMTTAGPAADAAAATAATATPAADNATH</sequence>
<dbReference type="InterPro" id="IPR032710">
    <property type="entry name" value="NTF2-like_dom_sf"/>
</dbReference>
<evidence type="ECO:0000313" key="2">
    <source>
        <dbReference type="EMBL" id="MCL6683005.1"/>
    </source>
</evidence>
<dbReference type="RefSeq" id="WP_249846939.1">
    <property type="nucleotide sequence ID" value="NZ_JAMGBD010000001.1"/>
</dbReference>
<feature type="domain" description="DUF4440" evidence="1">
    <location>
        <begin position="39"/>
        <end position="151"/>
    </location>
</feature>
<comment type="caution">
    <text evidence="2">The sequence shown here is derived from an EMBL/GenBank/DDBJ whole genome shotgun (WGS) entry which is preliminary data.</text>
</comment>
<dbReference type="PROSITE" id="PS51257">
    <property type="entry name" value="PROKAR_LIPOPROTEIN"/>
    <property type="match status" value="1"/>
</dbReference>
<keyword evidence="3" id="KW-1185">Reference proteome</keyword>